<evidence type="ECO:0000256" key="1">
    <source>
        <dbReference type="SAM" id="MobiDB-lite"/>
    </source>
</evidence>
<name>A0A239GVX0_9SPHN</name>
<dbReference type="Proteomes" id="UP000198339">
    <property type="component" value="Unassembled WGS sequence"/>
</dbReference>
<proteinExistence type="predicted"/>
<evidence type="ECO:0000313" key="2">
    <source>
        <dbReference type="EMBL" id="SNS73366.1"/>
    </source>
</evidence>
<keyword evidence="3" id="KW-1185">Reference proteome</keyword>
<evidence type="ECO:0000313" key="3">
    <source>
        <dbReference type="Proteomes" id="UP000198339"/>
    </source>
</evidence>
<organism evidence="2 3">
    <name type="scientific">Sphingopyxis indica</name>
    <dbReference type="NCBI Taxonomy" id="436663"/>
    <lineage>
        <taxon>Bacteria</taxon>
        <taxon>Pseudomonadati</taxon>
        <taxon>Pseudomonadota</taxon>
        <taxon>Alphaproteobacteria</taxon>
        <taxon>Sphingomonadales</taxon>
        <taxon>Sphingomonadaceae</taxon>
        <taxon>Sphingopyxis</taxon>
    </lineage>
</organism>
<feature type="region of interest" description="Disordered" evidence="1">
    <location>
        <begin position="1"/>
        <end position="40"/>
    </location>
</feature>
<gene>
    <name evidence="2" type="ORF">SAMN06295955_104133</name>
</gene>
<feature type="region of interest" description="Disordered" evidence="1">
    <location>
        <begin position="66"/>
        <end position="195"/>
    </location>
</feature>
<feature type="compositionally biased region" description="Basic and acidic residues" evidence="1">
    <location>
        <begin position="28"/>
        <end position="40"/>
    </location>
</feature>
<protein>
    <submittedName>
        <fullName evidence="2">Uncharacterized protein</fullName>
    </submittedName>
</protein>
<reference evidence="2 3" key="1">
    <citation type="submission" date="2017-06" db="EMBL/GenBank/DDBJ databases">
        <authorList>
            <person name="Kim H.J."/>
            <person name="Triplett B.A."/>
        </authorList>
    </citation>
    <scope>NUCLEOTIDE SEQUENCE [LARGE SCALE GENOMIC DNA]</scope>
    <source>
        <strain evidence="2 3">DS15</strain>
    </source>
</reference>
<feature type="compositionally biased region" description="Basic residues" evidence="1">
    <location>
        <begin position="158"/>
        <end position="184"/>
    </location>
</feature>
<dbReference type="AlphaFoldDB" id="A0A239GVX0"/>
<sequence length="195" mass="21433">MMTGGSGHSCQSGRNDRKRPIAAVRPSPDSRRDAESAEGKRENLCVLCVSARNVWKAASERLRTFLSPSSSEEGGVGSVGPPDRPEQSGGLFTRRRWWRAIARKTSSTTPLRLGREAPKSRCPSSEEEGCSQCLKPTPVRTVTRSLAPPSPRETRTLPRGRVRAARGRRGRPSARAARGRRQARSRGWSTAYSRP</sequence>
<dbReference type="EMBL" id="FZPA01000004">
    <property type="protein sequence ID" value="SNS73366.1"/>
    <property type="molecule type" value="Genomic_DNA"/>
</dbReference>
<feature type="compositionally biased region" description="Basic residues" evidence="1">
    <location>
        <begin position="93"/>
        <end position="102"/>
    </location>
</feature>
<accession>A0A239GVX0</accession>